<dbReference type="EMBL" id="QXGA01003032">
    <property type="protein sequence ID" value="KAE9088459.1"/>
    <property type="molecule type" value="Genomic_DNA"/>
</dbReference>
<dbReference type="Gene3D" id="3.10.10.10">
    <property type="entry name" value="HIV Type 1 Reverse Transcriptase, subunit A, domain 1"/>
    <property type="match status" value="1"/>
</dbReference>
<feature type="domain" description="Reverse transcriptase" evidence="1">
    <location>
        <begin position="14"/>
        <end position="76"/>
    </location>
</feature>
<sequence length="488" mass="55337">MEYTMPLVDYLLTDLEAYLWFCSLDGASGFWAIMMTLRARKISAYVCALGHFEWLRMPFGLNNAPMIYQRMIDNALWGFVQPKGGWQHYATLMRAAEDRAHQLHDASNELLLTEFGPESTSRTKFQAYRAASTVTDPVTELVNSPIADMLSNGETDESALVPVFDRRSFVDDICFGGSTFDDCLATLDRLLSRFEECRISVSFTKSIFVQSRVDFLSHEVSREGIRADPKKLTAITELSFPTSKKGMQSFLGALNYYSRFIQDYAVYGATLYQLKDADFGSDGELTTARRCFETLKQKVADAPILRHFDRTKEVHVMVFANEWALSTTLMQEHEGLLHPVRFSGRVLKDAEMNYHPAEKEVLALLLLLKQCYTQLAGRTLHVYTRFSTLDWIHRTKSLFGRAIQFSVLLSPWHLKVQRVSEKDTAFAQLLQSTITNFVTLEDSLALVAPPTKGSPTVRMDPALLYARLPRDYQGLVVSFDGSANTAKY</sequence>
<dbReference type="InterPro" id="IPR000477">
    <property type="entry name" value="RT_dom"/>
</dbReference>
<dbReference type="InterPro" id="IPR043502">
    <property type="entry name" value="DNA/RNA_pol_sf"/>
</dbReference>
<dbReference type="Pfam" id="PF17919">
    <property type="entry name" value="RT_RNaseH_2"/>
    <property type="match status" value="1"/>
</dbReference>
<dbReference type="Proteomes" id="UP000440732">
    <property type="component" value="Unassembled WGS sequence"/>
</dbReference>
<protein>
    <submittedName>
        <fullName evidence="3">Uncharacterized protein</fullName>
    </submittedName>
</protein>
<dbReference type="AlphaFoldDB" id="A0A6A3R383"/>
<comment type="caution">
    <text evidence="3">The sequence shown here is derived from an EMBL/GenBank/DDBJ whole genome shotgun (WGS) entry which is preliminary data.</text>
</comment>
<evidence type="ECO:0000259" key="2">
    <source>
        <dbReference type="Pfam" id="PF17919"/>
    </source>
</evidence>
<dbReference type="InterPro" id="IPR041577">
    <property type="entry name" value="RT_RNaseH_2"/>
</dbReference>
<evidence type="ECO:0000313" key="4">
    <source>
        <dbReference type="Proteomes" id="UP000440732"/>
    </source>
</evidence>
<accession>A0A6A3R383</accession>
<dbReference type="Pfam" id="PF00078">
    <property type="entry name" value="RVT_1"/>
    <property type="match status" value="1"/>
</dbReference>
<dbReference type="InterPro" id="IPR043128">
    <property type="entry name" value="Rev_trsase/Diguanyl_cyclase"/>
</dbReference>
<dbReference type="SUPFAM" id="SSF56672">
    <property type="entry name" value="DNA/RNA polymerases"/>
    <property type="match status" value="2"/>
</dbReference>
<gene>
    <name evidence="3" type="ORF">PF006_g25577</name>
</gene>
<proteinExistence type="predicted"/>
<dbReference type="PANTHER" id="PTHR33064:SF37">
    <property type="entry name" value="RIBONUCLEASE H"/>
    <property type="match status" value="1"/>
</dbReference>
<reference evidence="3 4" key="1">
    <citation type="submission" date="2018-08" db="EMBL/GenBank/DDBJ databases">
        <title>Genomic investigation of the strawberry pathogen Phytophthora fragariae indicates pathogenicity is determined by transcriptional variation in three key races.</title>
        <authorList>
            <person name="Adams T.M."/>
            <person name="Armitage A.D."/>
            <person name="Sobczyk M.K."/>
            <person name="Bates H.J."/>
            <person name="Dunwell J.M."/>
            <person name="Nellist C.F."/>
            <person name="Harrison R.J."/>
        </authorList>
    </citation>
    <scope>NUCLEOTIDE SEQUENCE [LARGE SCALE GENOMIC DNA]</scope>
    <source>
        <strain evidence="3 4">NOV-5</strain>
    </source>
</reference>
<evidence type="ECO:0000313" key="3">
    <source>
        <dbReference type="EMBL" id="KAE9088459.1"/>
    </source>
</evidence>
<dbReference type="InterPro" id="IPR051320">
    <property type="entry name" value="Viral_Replic_Matur_Polypro"/>
</dbReference>
<feature type="domain" description="Reverse transcriptase/retrotransposon-derived protein RNase H-like" evidence="2">
    <location>
        <begin position="288"/>
        <end position="382"/>
    </location>
</feature>
<dbReference type="PANTHER" id="PTHR33064">
    <property type="entry name" value="POL PROTEIN"/>
    <property type="match status" value="1"/>
</dbReference>
<evidence type="ECO:0000259" key="1">
    <source>
        <dbReference type="Pfam" id="PF00078"/>
    </source>
</evidence>
<organism evidence="3 4">
    <name type="scientific">Phytophthora fragariae</name>
    <dbReference type="NCBI Taxonomy" id="53985"/>
    <lineage>
        <taxon>Eukaryota</taxon>
        <taxon>Sar</taxon>
        <taxon>Stramenopiles</taxon>
        <taxon>Oomycota</taxon>
        <taxon>Peronosporomycetes</taxon>
        <taxon>Peronosporales</taxon>
        <taxon>Peronosporaceae</taxon>
        <taxon>Phytophthora</taxon>
    </lineage>
</organism>
<dbReference type="Gene3D" id="3.30.70.270">
    <property type="match status" value="3"/>
</dbReference>
<name>A0A6A3R383_9STRA</name>